<name>H5SUZ0_ACEAU</name>
<feature type="transmembrane region" description="Helical" evidence="1">
    <location>
        <begin position="471"/>
        <end position="491"/>
    </location>
</feature>
<proteinExistence type="predicted"/>
<dbReference type="AlphaFoldDB" id="H5SUZ0"/>
<sequence>MKAITCWGVLVLVIGGLVFAQAGPPTIEVSPTLHDFGTIAQTAQVETTISVRNAGESTLEILSVTTSCGCTKAQLEREKLEPGQTTTLKILFDARSHVGERKTPLTEPEAVTHVVYLRTNDPARPEVEIEIRANLSPNPFPLGKGAKGVRSALIYYNEACHDCVLYLDHELIPLLRELGIAEIVKKDYISERANRAELLERSMRLQVPAKLQGHLTVFLDEKIILQGHVPVQIVRDLLKPENFARYERIVVLQDKMAAHGDVPTSYFVWGYAGDVKEYPIETPIETYLAWLEKNRSEAPPLTQTRDALGFLLLVLGAGLLDGINPCAFAVLFLFMAFLFTLQRARSQMLQAGLVYIAAIYVTYLAIGLGLLRVFTLSSEPHLIAKIGAGLMIVLGLVNIKDAFWYGRWFSLGVLKVGAETRERWMQKATLPATAVLGFLVGICEFPCTGGVYVGILGLLSAQTTYMEGLGYLLIYNVMFVLPLVAILLALGNRRTLGQVSRWEAQHKQALKLGQGLVMIALGVAILLWFV</sequence>
<evidence type="ECO:0000313" key="2">
    <source>
        <dbReference type="EMBL" id="BAL59419.1"/>
    </source>
</evidence>
<feature type="transmembrane region" description="Helical" evidence="1">
    <location>
        <begin position="430"/>
        <end position="459"/>
    </location>
</feature>
<reference evidence="2" key="1">
    <citation type="journal article" date="2005" name="Environ. Microbiol.">
        <title>Genetic and functional properties of uncultivated thermophilic crenarchaeotes from a subsurface gold mine as revealed by analysis of genome fragments.</title>
        <authorList>
            <person name="Nunoura T."/>
            <person name="Hirayama H."/>
            <person name="Takami H."/>
            <person name="Oida H."/>
            <person name="Nishi S."/>
            <person name="Shimamura S."/>
            <person name="Suzuki Y."/>
            <person name="Inagaki F."/>
            <person name="Takai K."/>
            <person name="Nealson K.H."/>
            <person name="Horikoshi K."/>
        </authorList>
    </citation>
    <scope>NUCLEOTIDE SEQUENCE</scope>
</reference>
<keyword evidence="1" id="KW-0472">Membrane</keyword>
<feature type="transmembrane region" description="Helical" evidence="1">
    <location>
        <begin position="512"/>
        <end position="529"/>
    </location>
</feature>
<feature type="transmembrane region" description="Helical" evidence="1">
    <location>
        <begin position="353"/>
        <end position="376"/>
    </location>
</feature>
<dbReference type="PANTHER" id="PTHR37833">
    <property type="entry name" value="LIPOPROTEIN-RELATED"/>
    <property type="match status" value="1"/>
</dbReference>
<dbReference type="Pfam" id="PF07610">
    <property type="entry name" value="DUF1573"/>
    <property type="match status" value="1"/>
</dbReference>
<organism evidence="2">
    <name type="scientific">Acetithermum autotrophicum</name>
    <dbReference type="NCBI Taxonomy" id="1446466"/>
    <lineage>
        <taxon>Bacteria</taxon>
        <taxon>Candidatus Bipolaricaulota</taxon>
        <taxon>Candidatus Acetithermum</taxon>
    </lineage>
</organism>
<accession>H5SUZ0</accession>
<dbReference type="InterPro" id="IPR013783">
    <property type="entry name" value="Ig-like_fold"/>
</dbReference>
<dbReference type="Gene3D" id="2.60.40.10">
    <property type="entry name" value="Immunoglobulins"/>
    <property type="match status" value="1"/>
</dbReference>
<feature type="transmembrane region" description="Helical" evidence="1">
    <location>
        <begin position="308"/>
        <end position="341"/>
    </location>
</feature>
<evidence type="ECO:0000256" key="1">
    <source>
        <dbReference type="SAM" id="Phobius"/>
    </source>
</evidence>
<reference evidence="2" key="2">
    <citation type="journal article" date="2012" name="PLoS ONE">
        <title>A Deeply Branching Thermophilic Bacterium with an Ancient Acetyl-CoA Pathway Dominates a Subsurface Ecosystem.</title>
        <authorList>
            <person name="Takami H."/>
            <person name="Noguchi H."/>
            <person name="Takaki Y."/>
            <person name="Uchiyama I."/>
            <person name="Toyoda A."/>
            <person name="Nishi S."/>
            <person name="Chee G.-J."/>
            <person name="Arai W."/>
            <person name="Nunoura T."/>
            <person name="Itoh T."/>
            <person name="Hattori M."/>
            <person name="Takai K."/>
        </authorList>
    </citation>
    <scope>NUCLEOTIDE SEQUENCE</scope>
</reference>
<keyword evidence="1" id="KW-1133">Transmembrane helix</keyword>
<protein>
    <submittedName>
        <fullName evidence="2">Uncharacterized protein</fullName>
    </submittedName>
</protein>
<dbReference type="InterPro" id="IPR011467">
    <property type="entry name" value="DUF1573"/>
</dbReference>
<gene>
    <name evidence="2" type="ORF">HGMM_OP4C055</name>
</gene>
<keyword evidence="1" id="KW-0812">Transmembrane</keyword>
<dbReference type="PANTHER" id="PTHR37833:SF1">
    <property type="entry name" value="SIGNAL PEPTIDE PROTEIN"/>
    <property type="match status" value="1"/>
</dbReference>
<dbReference type="EMBL" id="AP011803">
    <property type="protein sequence ID" value="BAL59419.1"/>
    <property type="molecule type" value="Genomic_DNA"/>
</dbReference>